<evidence type="ECO:0000259" key="1">
    <source>
        <dbReference type="Pfam" id="PF08818"/>
    </source>
</evidence>
<comment type="caution">
    <text evidence="2">The sequence shown here is derived from an EMBL/GenBank/DDBJ whole genome shotgun (WGS) entry which is preliminary data.</text>
</comment>
<keyword evidence="3" id="KW-1185">Reference proteome</keyword>
<feature type="domain" description="YdhG-like" evidence="1">
    <location>
        <begin position="20"/>
        <end position="96"/>
    </location>
</feature>
<dbReference type="RefSeq" id="WP_141164848.1">
    <property type="nucleotide sequence ID" value="NZ_VHQG01000005.1"/>
</dbReference>
<dbReference type="Proteomes" id="UP000316252">
    <property type="component" value="Unassembled WGS sequence"/>
</dbReference>
<dbReference type="Pfam" id="PF08818">
    <property type="entry name" value="DUF1801"/>
    <property type="match status" value="1"/>
</dbReference>
<dbReference type="InterPro" id="IPR014922">
    <property type="entry name" value="YdhG-like"/>
</dbReference>
<dbReference type="OrthoDB" id="9811812at2"/>
<sequence>MPAKHRTVDEFRAALEPDDRARFEGMRALLLEVEPRLSETIKWNAPSYDLDGRDRLTFNVMNRQRELQLLLHLGASRAETRGGAPIVDDPAGLVRWLSDIRGVLGVPDPAALAERRGDYADLITRWIAVP</sequence>
<protein>
    <submittedName>
        <fullName evidence="2">DUF1801 domain-containing protein</fullName>
    </submittedName>
</protein>
<proteinExistence type="predicted"/>
<accession>A0A506XXX0</accession>
<dbReference type="Gene3D" id="3.90.1150.200">
    <property type="match status" value="1"/>
</dbReference>
<gene>
    <name evidence="2" type="ORF">FJ657_16800</name>
</gene>
<evidence type="ECO:0000313" key="3">
    <source>
        <dbReference type="Proteomes" id="UP000316252"/>
    </source>
</evidence>
<organism evidence="2 3">
    <name type="scientific">Schumannella soli</name>
    <dbReference type="NCBI Taxonomy" id="2590779"/>
    <lineage>
        <taxon>Bacteria</taxon>
        <taxon>Bacillati</taxon>
        <taxon>Actinomycetota</taxon>
        <taxon>Actinomycetes</taxon>
        <taxon>Micrococcales</taxon>
        <taxon>Microbacteriaceae</taxon>
        <taxon>Schumannella</taxon>
    </lineage>
</organism>
<dbReference type="EMBL" id="VHQG01000005">
    <property type="protein sequence ID" value="TPW74270.1"/>
    <property type="molecule type" value="Genomic_DNA"/>
</dbReference>
<dbReference type="SUPFAM" id="SSF159888">
    <property type="entry name" value="YdhG-like"/>
    <property type="match status" value="1"/>
</dbReference>
<name>A0A506XXX0_9MICO</name>
<dbReference type="AlphaFoldDB" id="A0A506XXX0"/>
<reference evidence="2 3" key="1">
    <citation type="submission" date="2019-06" db="EMBL/GenBank/DDBJ databases">
        <authorList>
            <person name="Li F."/>
        </authorList>
    </citation>
    <scope>NUCLEOTIDE SEQUENCE [LARGE SCALE GENOMIC DNA]</scope>
    <source>
        <strain evidence="2 3">10F1D-1</strain>
    </source>
</reference>
<evidence type="ECO:0000313" key="2">
    <source>
        <dbReference type="EMBL" id="TPW74270.1"/>
    </source>
</evidence>